<organism evidence="6 7">
    <name type="scientific">Neorhizobium galegae bv. officinalis bv. officinalis str. HAMBI 1141</name>
    <dbReference type="NCBI Taxonomy" id="1028801"/>
    <lineage>
        <taxon>Bacteria</taxon>
        <taxon>Pseudomonadati</taxon>
        <taxon>Pseudomonadota</taxon>
        <taxon>Alphaproteobacteria</taxon>
        <taxon>Hyphomicrobiales</taxon>
        <taxon>Rhizobiaceae</taxon>
        <taxon>Rhizobium/Agrobacterium group</taxon>
        <taxon>Neorhizobium</taxon>
    </lineage>
</organism>
<feature type="transmembrane region" description="Helical" evidence="4">
    <location>
        <begin position="20"/>
        <end position="39"/>
    </location>
</feature>
<feature type="transmembrane region" description="Helical" evidence="4">
    <location>
        <begin position="51"/>
        <end position="75"/>
    </location>
</feature>
<evidence type="ECO:0000313" key="7">
    <source>
        <dbReference type="Proteomes" id="UP000028186"/>
    </source>
</evidence>
<dbReference type="PANTHER" id="PTHR42910">
    <property type="entry name" value="TRANSPORTER SCO4007-RELATED"/>
    <property type="match status" value="1"/>
</dbReference>
<dbReference type="AlphaFoldDB" id="A0A068TLL1"/>
<protein>
    <submittedName>
        <fullName evidence="6">Facilitator family transporter YgaY</fullName>
    </submittedName>
</protein>
<feature type="transmembrane region" description="Helical" evidence="4">
    <location>
        <begin position="144"/>
        <end position="163"/>
    </location>
</feature>
<keyword evidence="6" id="KW-0614">Plasmid</keyword>
<dbReference type="InterPro" id="IPR036259">
    <property type="entry name" value="MFS_trans_sf"/>
</dbReference>
<evidence type="ECO:0000256" key="4">
    <source>
        <dbReference type="SAM" id="Phobius"/>
    </source>
</evidence>
<dbReference type="PROSITE" id="PS50850">
    <property type="entry name" value="MFS"/>
    <property type="match status" value="1"/>
</dbReference>
<dbReference type="InterPro" id="IPR011701">
    <property type="entry name" value="MFS"/>
</dbReference>
<feature type="transmembrane region" description="Helical" evidence="4">
    <location>
        <begin position="375"/>
        <end position="395"/>
    </location>
</feature>
<keyword evidence="1 4" id="KW-0812">Transmembrane</keyword>
<feature type="transmembrane region" description="Helical" evidence="4">
    <location>
        <begin position="315"/>
        <end position="339"/>
    </location>
</feature>
<dbReference type="Proteomes" id="UP000028186">
    <property type="component" value="Plasmid pHAMBI1141b"/>
</dbReference>
<dbReference type="RefSeq" id="WP_051900763.1">
    <property type="nucleotide sequence ID" value="NZ_HG938357.1"/>
</dbReference>
<accession>A0A068TLL1</accession>
<feature type="transmembrane region" description="Helical" evidence="4">
    <location>
        <begin position="87"/>
        <end position="105"/>
    </location>
</feature>
<evidence type="ECO:0000313" key="6">
    <source>
        <dbReference type="EMBL" id="CDN58450.1"/>
    </source>
</evidence>
<dbReference type="Pfam" id="PF07690">
    <property type="entry name" value="MFS_1"/>
    <property type="match status" value="1"/>
</dbReference>
<evidence type="ECO:0000256" key="3">
    <source>
        <dbReference type="ARBA" id="ARBA00023136"/>
    </source>
</evidence>
<dbReference type="GO" id="GO:0022857">
    <property type="term" value="F:transmembrane transporter activity"/>
    <property type="evidence" value="ECO:0007669"/>
    <property type="project" value="InterPro"/>
</dbReference>
<reference evidence="7" key="1">
    <citation type="journal article" date="2014" name="BMC Genomics">
        <title>Genome sequencing of two Neorhizobium galegae strains reveals a noeT gene responsible for the unusual acetylation of the nodulation factors.</title>
        <authorList>
            <person name="Osterman J."/>
            <person name="Marsh J."/>
            <person name="Laine P.K."/>
            <person name="Zeng Z."/>
            <person name="Alatalo E."/>
            <person name="Sullivan J.T."/>
            <person name="Young J.P."/>
            <person name="Thomas-Oates J."/>
            <person name="Paulin L."/>
            <person name="Lindstrom K."/>
        </authorList>
    </citation>
    <scope>NUCLEOTIDE SEQUENCE [LARGE SCALE GENOMIC DNA]</scope>
    <source>
        <strain evidence="7">HAMBI 1141</strain>
        <plasmid evidence="7">III</plasmid>
    </source>
</reference>
<dbReference type="Gene3D" id="1.20.1250.20">
    <property type="entry name" value="MFS general substrate transporter like domains"/>
    <property type="match status" value="1"/>
</dbReference>
<dbReference type="CDD" id="cd17324">
    <property type="entry name" value="MFS_NepI_like"/>
    <property type="match status" value="1"/>
</dbReference>
<feature type="transmembrane region" description="Helical" evidence="4">
    <location>
        <begin position="175"/>
        <end position="194"/>
    </location>
</feature>
<keyword evidence="2 4" id="KW-1133">Transmembrane helix</keyword>
<feature type="transmembrane region" description="Helical" evidence="4">
    <location>
        <begin position="351"/>
        <end position="369"/>
    </location>
</feature>
<dbReference type="InterPro" id="IPR020846">
    <property type="entry name" value="MFS_dom"/>
</dbReference>
<feature type="transmembrane region" description="Helical" evidence="4">
    <location>
        <begin position="260"/>
        <end position="278"/>
    </location>
</feature>
<feature type="transmembrane region" description="Helical" evidence="4">
    <location>
        <begin position="290"/>
        <end position="309"/>
    </location>
</feature>
<sequence length="404" mass="41485">MDARSTRFTQETQRDGLSGLQSLVMAAAAGLSVANVYYAQPLLDLMAKDLAISPAAIGLIVTLTQVGYGLGLIFIVPISDLVDRRSLVKVQGLLAAIALVVVATAGSKMILLLGMAVVGLLAVLVQILVAHAAALATAAQRGRVVGMVTSGVVTGILAARSVAGVVADVGGWRAVYMASALSMVVMVGVLNSVLPKHSAGPGSGTYVDALISIPRTFLREPVLLLRGGLALIIFASFSTFWTALVLPLSASPFSYSHTRIGLFGLVGLAGAIAANYAGRLADRGHGKWTTGVSLVLLLASWGLIAFLPFSIPLMLAGVLLLDLAVQAVHVTNLSVVVALDPQRSGQLIGGYMMFYSVGSAIGAITGTSAYGWLGWPGVCLMGGTFSLCALALGVATRLTASADR</sequence>
<proteinExistence type="predicted"/>
<dbReference type="HOGENOM" id="CLU_001265_23_0_5"/>
<gene>
    <name evidence="6" type="primary">ygaY</name>
    <name evidence="6" type="ORF">RG1141_PB01020</name>
</gene>
<evidence type="ECO:0000256" key="2">
    <source>
        <dbReference type="ARBA" id="ARBA00022989"/>
    </source>
</evidence>
<keyword evidence="3 4" id="KW-0472">Membrane</keyword>
<dbReference type="SUPFAM" id="SSF103473">
    <property type="entry name" value="MFS general substrate transporter"/>
    <property type="match status" value="1"/>
</dbReference>
<feature type="domain" description="Major facilitator superfamily (MFS) profile" evidence="5">
    <location>
        <begin position="21"/>
        <end position="404"/>
    </location>
</feature>
<name>A0A068TLL1_NEOGA</name>
<evidence type="ECO:0000256" key="1">
    <source>
        <dbReference type="ARBA" id="ARBA00022692"/>
    </source>
</evidence>
<feature type="transmembrane region" description="Helical" evidence="4">
    <location>
        <begin position="111"/>
        <end position="132"/>
    </location>
</feature>
<dbReference type="EMBL" id="HG938357">
    <property type="protein sequence ID" value="CDN58450.1"/>
    <property type="molecule type" value="Genomic_DNA"/>
</dbReference>
<dbReference type="PATRIC" id="fig|1028801.3.peg.6240"/>
<dbReference type="KEGG" id="ngl:RG1141_PB01020"/>
<geneLocation type="plasmid" evidence="7">
    <name>III</name>
</geneLocation>
<dbReference type="PANTHER" id="PTHR42910:SF1">
    <property type="entry name" value="MAJOR FACILITATOR SUPERFAMILY (MFS) PROFILE DOMAIN-CONTAINING PROTEIN"/>
    <property type="match status" value="1"/>
</dbReference>
<evidence type="ECO:0000259" key="5">
    <source>
        <dbReference type="PROSITE" id="PS50850"/>
    </source>
</evidence>
<feature type="transmembrane region" description="Helical" evidence="4">
    <location>
        <begin position="223"/>
        <end position="248"/>
    </location>
</feature>